<name>W0EH51_9FIRM</name>
<dbReference type="EMBL" id="CP007032">
    <property type="protein sequence ID" value="AHF08544.1"/>
    <property type="molecule type" value="Genomic_DNA"/>
</dbReference>
<sequence length="345" mass="38286">MKKIAVLLLLYFIIYTYSPQVQTGMQRVYKSDPVQQTITSVVDYVSEQGWDQNWEQAWQNTLGTTLQVVSGLRSDNPALEKSMRLLEQHLQLQLNALPAVNPSSLKIQVSPKLNLYAGDTGVTEETLKSASSLITNYSLPIIQSNVKLNPKRMTEIVFYSSPEMYANALLGAGISAQEAAAIVDQTGGITVNSSIWIPLFNLQGKSDLANVLTHELSHVTFNQAGIGTKLPLWLNEGISWHDGLAAQEKISPAQTRLVIKALTSRLKKTAQNGDLLPLSEIDQGLLSASYNVEFQGYLATEQLIEKYGLERFQVFLEQVQSLGVQRSFAQNFGQSLSEFENEFKI</sequence>
<gene>
    <name evidence="1" type="ORF">DESME_08365</name>
</gene>
<proteinExistence type="predicted"/>
<reference evidence="1 2" key="1">
    <citation type="submission" date="2013-12" db="EMBL/GenBank/DDBJ databases">
        <authorList>
            <consortium name="DOE Joint Genome Institute"/>
            <person name="Smidt H."/>
            <person name="Huntemann M."/>
            <person name="Han J."/>
            <person name="Chen A."/>
            <person name="Kyrpides N."/>
            <person name="Mavromatis K."/>
            <person name="Markowitz V."/>
            <person name="Palaniappan K."/>
            <person name="Ivanova N."/>
            <person name="Schaumberg A."/>
            <person name="Pati A."/>
            <person name="Liolios K."/>
            <person name="Nordberg H.P."/>
            <person name="Cantor M.N."/>
            <person name="Hua S.X."/>
            <person name="Woyke T."/>
        </authorList>
    </citation>
    <scope>NUCLEOTIDE SEQUENCE [LARGE SCALE GENOMIC DNA]</scope>
    <source>
        <strain evidence="2">DSM 15288</strain>
    </source>
</reference>
<keyword evidence="2" id="KW-1185">Reference proteome</keyword>
<dbReference type="HOGENOM" id="CLU_067534_0_0_9"/>
<dbReference type="KEGG" id="dmt:DESME_08365"/>
<dbReference type="OrthoDB" id="2379112at2"/>
<dbReference type="RefSeq" id="WP_006717183.1">
    <property type="nucleotide sequence ID" value="NZ_CP007032.1"/>
</dbReference>
<organism evidence="1 2">
    <name type="scientific">Desulfitobacterium metallireducens DSM 15288</name>
    <dbReference type="NCBI Taxonomy" id="871968"/>
    <lineage>
        <taxon>Bacteria</taxon>
        <taxon>Bacillati</taxon>
        <taxon>Bacillota</taxon>
        <taxon>Clostridia</taxon>
        <taxon>Eubacteriales</taxon>
        <taxon>Desulfitobacteriaceae</taxon>
        <taxon>Desulfitobacterium</taxon>
    </lineage>
</organism>
<dbReference type="STRING" id="871968.DESME_08365"/>
<evidence type="ECO:0000313" key="1">
    <source>
        <dbReference type="EMBL" id="AHF08544.1"/>
    </source>
</evidence>
<dbReference type="AlphaFoldDB" id="W0EH51"/>
<protein>
    <recommendedName>
        <fullName evidence="3">Peptidase MA-like domain-containing protein</fullName>
    </recommendedName>
</protein>
<evidence type="ECO:0008006" key="3">
    <source>
        <dbReference type="Google" id="ProtNLM"/>
    </source>
</evidence>
<evidence type="ECO:0000313" key="2">
    <source>
        <dbReference type="Proteomes" id="UP000010847"/>
    </source>
</evidence>
<accession>W0EH51</accession>
<dbReference type="eggNOG" id="ENOG5030207">
    <property type="taxonomic scope" value="Bacteria"/>
</dbReference>
<dbReference type="Proteomes" id="UP000010847">
    <property type="component" value="Chromosome"/>
</dbReference>